<name>A0ABW9IA84_STRGJ</name>
<evidence type="ECO:0000313" key="2">
    <source>
        <dbReference type="EMBL" id="MFM9644535.1"/>
    </source>
</evidence>
<keyword evidence="1" id="KW-0812">Transmembrane</keyword>
<comment type="caution">
    <text evidence="2">The sequence shown here is derived from an EMBL/GenBank/DDBJ whole genome shotgun (WGS) entry which is preliminary data.</text>
</comment>
<evidence type="ECO:0000256" key="1">
    <source>
        <dbReference type="SAM" id="Phobius"/>
    </source>
</evidence>
<accession>A0ABW9IA84</accession>
<gene>
    <name evidence="2" type="ORF">ACKI1S_00075</name>
</gene>
<dbReference type="RefSeq" id="WP_365277211.1">
    <property type="nucleotide sequence ID" value="NZ_JBJVMW010000020.1"/>
</dbReference>
<keyword evidence="3" id="KW-1185">Reference proteome</keyword>
<keyword evidence="1" id="KW-1133">Transmembrane helix</keyword>
<feature type="transmembrane region" description="Helical" evidence="1">
    <location>
        <begin position="12"/>
        <end position="42"/>
    </location>
</feature>
<reference evidence="2 3" key="1">
    <citation type="submission" date="2024-12" db="EMBL/GenBank/DDBJ databases">
        <title>Forecasting of Potato common scab and diversities of Pathogenic streptomyces spp. in china.</title>
        <authorList>
            <person name="Handique U."/>
            <person name="Wu J."/>
        </authorList>
    </citation>
    <scope>NUCLEOTIDE SEQUENCE [LARGE SCALE GENOMIC DNA]</scope>
    <source>
        <strain evidence="2 3">ZRIMU1585</strain>
    </source>
</reference>
<keyword evidence="1" id="KW-0472">Membrane</keyword>
<evidence type="ECO:0000313" key="3">
    <source>
        <dbReference type="Proteomes" id="UP001631993"/>
    </source>
</evidence>
<organism evidence="2 3">
    <name type="scientific">Streptomyces galilaeus</name>
    <dbReference type="NCBI Taxonomy" id="33899"/>
    <lineage>
        <taxon>Bacteria</taxon>
        <taxon>Bacillati</taxon>
        <taxon>Actinomycetota</taxon>
        <taxon>Actinomycetes</taxon>
        <taxon>Kitasatosporales</taxon>
        <taxon>Streptomycetaceae</taxon>
        <taxon>Streptomyces</taxon>
    </lineage>
</organism>
<sequence>MGGTDDPSVGEALITFLLIGGAGVAIPAAVVLPTIGLGIWLAHRLRARKNR</sequence>
<dbReference type="Proteomes" id="UP001631993">
    <property type="component" value="Unassembled WGS sequence"/>
</dbReference>
<protein>
    <submittedName>
        <fullName evidence="2">Uncharacterized protein</fullName>
    </submittedName>
</protein>
<proteinExistence type="predicted"/>
<dbReference type="EMBL" id="JBJVNE010000001">
    <property type="protein sequence ID" value="MFM9644535.1"/>
    <property type="molecule type" value="Genomic_DNA"/>
</dbReference>